<feature type="chain" id="PRO_5032332235" evidence="2">
    <location>
        <begin position="18"/>
        <end position="193"/>
    </location>
</feature>
<keyword evidence="2" id="KW-0732">Signal</keyword>
<comment type="caution">
    <text evidence="3">The sequence shown here is derived from an EMBL/GenBank/DDBJ whole genome shotgun (WGS) entry which is preliminary data.</text>
</comment>
<feature type="compositionally biased region" description="Basic residues" evidence="1">
    <location>
        <begin position="87"/>
        <end position="102"/>
    </location>
</feature>
<sequence length="193" mass="20558">MGAVFTLPYLLLVGGASLPSNPLPRRGLPCPAWITAYNYSPSPSKSVRTFLLQKSKPSATNGHHDGLGEEDDPGRRRVGGGRAGRPASRHRLPDRRCLRHPRQWPLPRLPHLLPALQGAARGGVGSSGGVPGQHRRPRCLRVPPGRRGAAQHQPPPAGRARRPRARGGPPRQPRQDHPCVGGEAVEGGGRGGS</sequence>
<feature type="compositionally biased region" description="Gly residues" evidence="1">
    <location>
        <begin position="120"/>
        <end position="131"/>
    </location>
</feature>
<evidence type="ECO:0000313" key="3">
    <source>
        <dbReference type="EMBL" id="MQL87257.1"/>
    </source>
</evidence>
<accession>A0A843UXS9</accession>
<dbReference type="Proteomes" id="UP000652761">
    <property type="component" value="Unassembled WGS sequence"/>
</dbReference>
<organism evidence="3 4">
    <name type="scientific">Colocasia esculenta</name>
    <name type="common">Wild taro</name>
    <name type="synonym">Arum esculentum</name>
    <dbReference type="NCBI Taxonomy" id="4460"/>
    <lineage>
        <taxon>Eukaryota</taxon>
        <taxon>Viridiplantae</taxon>
        <taxon>Streptophyta</taxon>
        <taxon>Embryophyta</taxon>
        <taxon>Tracheophyta</taxon>
        <taxon>Spermatophyta</taxon>
        <taxon>Magnoliopsida</taxon>
        <taxon>Liliopsida</taxon>
        <taxon>Araceae</taxon>
        <taxon>Aroideae</taxon>
        <taxon>Colocasieae</taxon>
        <taxon>Colocasia</taxon>
    </lineage>
</organism>
<proteinExistence type="predicted"/>
<feature type="signal peptide" evidence="2">
    <location>
        <begin position="1"/>
        <end position="17"/>
    </location>
</feature>
<feature type="region of interest" description="Disordered" evidence="1">
    <location>
        <begin position="56"/>
        <end position="193"/>
    </location>
</feature>
<feature type="compositionally biased region" description="Gly residues" evidence="1">
    <location>
        <begin position="184"/>
        <end position="193"/>
    </location>
</feature>
<feature type="compositionally biased region" description="Low complexity" evidence="1">
    <location>
        <begin position="103"/>
        <end position="119"/>
    </location>
</feature>
<name>A0A843UXS9_COLES</name>
<reference evidence="3" key="1">
    <citation type="submission" date="2017-07" db="EMBL/GenBank/DDBJ databases">
        <title>Taro Niue Genome Assembly and Annotation.</title>
        <authorList>
            <person name="Atibalentja N."/>
            <person name="Keating K."/>
            <person name="Fields C.J."/>
        </authorList>
    </citation>
    <scope>NUCLEOTIDE SEQUENCE</scope>
    <source>
        <strain evidence="3">Niue_2</strain>
        <tissue evidence="3">Leaf</tissue>
    </source>
</reference>
<dbReference type="AlphaFoldDB" id="A0A843UXS9"/>
<evidence type="ECO:0000256" key="1">
    <source>
        <dbReference type="SAM" id="MobiDB-lite"/>
    </source>
</evidence>
<dbReference type="EMBL" id="NMUH01000965">
    <property type="protein sequence ID" value="MQL87257.1"/>
    <property type="molecule type" value="Genomic_DNA"/>
</dbReference>
<evidence type="ECO:0000256" key="2">
    <source>
        <dbReference type="SAM" id="SignalP"/>
    </source>
</evidence>
<evidence type="ECO:0000313" key="4">
    <source>
        <dbReference type="Proteomes" id="UP000652761"/>
    </source>
</evidence>
<gene>
    <name evidence="3" type="ORF">Taro_019803</name>
</gene>
<protein>
    <submittedName>
        <fullName evidence="3">Uncharacterized protein</fullName>
    </submittedName>
</protein>
<keyword evidence="4" id="KW-1185">Reference proteome</keyword>